<dbReference type="EMBL" id="CAFBPM010000002">
    <property type="protein sequence ID" value="CAB5009976.1"/>
    <property type="molecule type" value="Genomic_DNA"/>
</dbReference>
<dbReference type="InterPro" id="IPR029058">
    <property type="entry name" value="AB_hydrolase_fold"/>
</dbReference>
<dbReference type="EMBL" id="CAFBLT010000002">
    <property type="protein sequence ID" value="CAB4881478.1"/>
    <property type="molecule type" value="Genomic_DNA"/>
</dbReference>
<accession>A0A6J7PXV1</accession>
<feature type="domain" description="Dienelactone hydrolase" evidence="1">
    <location>
        <begin position="16"/>
        <end position="227"/>
    </location>
</feature>
<reference evidence="4" key="1">
    <citation type="submission" date="2020-05" db="EMBL/GenBank/DDBJ databases">
        <authorList>
            <person name="Chiriac C."/>
            <person name="Salcher M."/>
            <person name="Ghai R."/>
            <person name="Kavagutti S V."/>
        </authorList>
    </citation>
    <scope>NUCLEOTIDE SEQUENCE</scope>
</reference>
<evidence type="ECO:0000259" key="1">
    <source>
        <dbReference type="Pfam" id="PF01738"/>
    </source>
</evidence>
<dbReference type="PANTHER" id="PTHR46623:SF6">
    <property type="entry name" value="ALPHA_BETA-HYDROLASES SUPERFAMILY PROTEIN"/>
    <property type="match status" value="1"/>
</dbReference>
<gene>
    <name evidence="2" type="ORF">UFOPK3164_01347</name>
    <name evidence="3" type="ORF">UFOPK3427_01523</name>
    <name evidence="4" type="ORF">UFOPK4112_00249</name>
</gene>
<proteinExistence type="predicted"/>
<dbReference type="EMBL" id="CAFABE010000074">
    <property type="protein sequence ID" value="CAB4832539.1"/>
    <property type="molecule type" value="Genomic_DNA"/>
</dbReference>
<evidence type="ECO:0000313" key="4">
    <source>
        <dbReference type="EMBL" id="CAB5009976.1"/>
    </source>
</evidence>
<name>A0A6J7PXV1_9ZZZZ</name>
<dbReference type="AlphaFoldDB" id="A0A6J7PXV1"/>
<dbReference type="InterPro" id="IPR002925">
    <property type="entry name" value="Dienelactn_hydro"/>
</dbReference>
<evidence type="ECO:0000313" key="2">
    <source>
        <dbReference type="EMBL" id="CAB4832539.1"/>
    </source>
</evidence>
<dbReference type="InterPro" id="IPR051049">
    <property type="entry name" value="Dienelactone_hydrolase-like"/>
</dbReference>
<dbReference type="SUPFAM" id="SSF53474">
    <property type="entry name" value="alpha/beta-Hydrolases"/>
    <property type="match status" value="1"/>
</dbReference>
<dbReference type="Gene3D" id="3.40.50.1820">
    <property type="entry name" value="alpha/beta hydrolase"/>
    <property type="match status" value="1"/>
</dbReference>
<sequence length="229" mass="24611">MGEIIEFAGQSETPTRGYLATPASGSGPGVLVIQEWWGLIDQIKGVCDRLADLGFLALAPDLYDGRVVPLEEPDEAAKTMMSLQFSGAADDLSGAVDALLQRTGRPTIGVVGFCMGGGLALFLASSRPDAVAAVVPCYGVLPWEEAHPDYTALNAAVQIHCAGKDDFFTPAAAEELVGVLSTLEKDVELHLYPESQHAFFNEDRPEVFDANASKLLWERTLRFLKEQLG</sequence>
<evidence type="ECO:0000313" key="3">
    <source>
        <dbReference type="EMBL" id="CAB4881478.1"/>
    </source>
</evidence>
<protein>
    <submittedName>
        <fullName evidence="4">Unannotated protein</fullName>
    </submittedName>
</protein>
<organism evidence="4">
    <name type="scientific">freshwater metagenome</name>
    <dbReference type="NCBI Taxonomy" id="449393"/>
    <lineage>
        <taxon>unclassified sequences</taxon>
        <taxon>metagenomes</taxon>
        <taxon>ecological metagenomes</taxon>
    </lineage>
</organism>
<dbReference type="GO" id="GO:0016787">
    <property type="term" value="F:hydrolase activity"/>
    <property type="evidence" value="ECO:0007669"/>
    <property type="project" value="InterPro"/>
</dbReference>
<dbReference type="Pfam" id="PF01738">
    <property type="entry name" value="DLH"/>
    <property type="match status" value="1"/>
</dbReference>
<dbReference type="PANTHER" id="PTHR46623">
    <property type="entry name" value="CARBOXYMETHYLENEBUTENOLIDASE-RELATED"/>
    <property type="match status" value="1"/>
</dbReference>